<keyword evidence="2" id="KW-1185">Reference proteome</keyword>
<evidence type="ECO:0000313" key="1">
    <source>
        <dbReference type="EMBL" id="TDD31523.1"/>
    </source>
</evidence>
<dbReference type="OrthoDB" id="9990789at2"/>
<protein>
    <submittedName>
        <fullName evidence="1">Uncharacterized protein</fullName>
    </submittedName>
</protein>
<comment type="caution">
    <text evidence="1">The sequence shown here is derived from an EMBL/GenBank/DDBJ whole genome shotgun (WGS) entry which is preliminary data.</text>
</comment>
<proteinExistence type="predicted"/>
<evidence type="ECO:0000313" key="2">
    <source>
        <dbReference type="Proteomes" id="UP000295302"/>
    </source>
</evidence>
<gene>
    <name evidence="1" type="ORF">E1286_44800</name>
</gene>
<reference evidence="1 2" key="1">
    <citation type="submission" date="2019-03" db="EMBL/GenBank/DDBJ databases">
        <title>Draft genome sequences of novel Actinobacteria.</title>
        <authorList>
            <person name="Sahin N."/>
            <person name="Ay H."/>
            <person name="Saygin H."/>
        </authorList>
    </citation>
    <scope>NUCLEOTIDE SEQUENCE [LARGE SCALE GENOMIC DNA]</scope>
    <source>
        <strain evidence="1 2">CH32</strain>
    </source>
</reference>
<dbReference type="Proteomes" id="UP000295302">
    <property type="component" value="Unassembled WGS sequence"/>
</dbReference>
<accession>A0A4R4XKP0</accession>
<organism evidence="1 2">
    <name type="scientific">Nonomuraea terrae</name>
    <dbReference type="NCBI Taxonomy" id="2530383"/>
    <lineage>
        <taxon>Bacteria</taxon>
        <taxon>Bacillati</taxon>
        <taxon>Actinomycetota</taxon>
        <taxon>Actinomycetes</taxon>
        <taxon>Streptosporangiales</taxon>
        <taxon>Streptosporangiaceae</taxon>
        <taxon>Nonomuraea</taxon>
    </lineage>
</organism>
<dbReference type="AlphaFoldDB" id="A0A4R4XKP0"/>
<dbReference type="EMBL" id="SMKQ01000314">
    <property type="protein sequence ID" value="TDD31523.1"/>
    <property type="molecule type" value="Genomic_DNA"/>
</dbReference>
<sequence length="68" mass="7493">MTGKRRSPFTLAAVELRGQHEHGRLLWSVNGRRAYVREVDGTSVLTLTAAAVPMLVYVVEGVRLDALT</sequence>
<name>A0A4R4XKP0_9ACTN</name>
<dbReference type="RefSeq" id="WP_132623128.1">
    <property type="nucleotide sequence ID" value="NZ_SMKQ01000314.1"/>
</dbReference>